<dbReference type="AlphaFoldDB" id="A0A6H5HQJ7"/>
<proteinExistence type="predicted"/>
<protein>
    <submittedName>
        <fullName evidence="2">Uncharacterized protein</fullName>
    </submittedName>
</protein>
<feature type="region of interest" description="Disordered" evidence="1">
    <location>
        <begin position="1"/>
        <end position="32"/>
    </location>
</feature>
<keyword evidence="3" id="KW-1185">Reference proteome</keyword>
<dbReference type="Proteomes" id="UP000479000">
    <property type="component" value="Unassembled WGS sequence"/>
</dbReference>
<sequence length="280" mass="30916">MEADVVKRAGPAEHRAAISKSAGGTYGGVRRQRRRLHRQKVIPGAEDCGCKQSDNGALMSRRAGDGRYQARQAGDFWVERAVSMTTQTSILPLVPGGGGRQEARGQELESGGCGEKSASIASRVTLGQSPTSASLTPEHTPTIKLFSLVALEFRNGCSSASRFSSRTKDHVPVISISAERTYRREILHNLHCRYVRLHYKRLFLSQIANFFRLTLLTDQVSGQNFFSGKANFPRSRAISLKHPISIKFQELMYTSAASRVEPINRFSCLLEIMKGPSTFV</sequence>
<dbReference type="EMBL" id="CADCXU010030631">
    <property type="protein sequence ID" value="CAB0016936.1"/>
    <property type="molecule type" value="Genomic_DNA"/>
</dbReference>
<reference evidence="2 3" key="1">
    <citation type="submission" date="2020-02" db="EMBL/GenBank/DDBJ databases">
        <authorList>
            <person name="Ferguson B K."/>
        </authorList>
    </citation>
    <scope>NUCLEOTIDE SEQUENCE [LARGE SCALE GENOMIC DNA]</scope>
</reference>
<feature type="compositionally biased region" description="Basic and acidic residues" evidence="1">
    <location>
        <begin position="1"/>
        <end position="16"/>
    </location>
</feature>
<feature type="region of interest" description="Disordered" evidence="1">
    <location>
        <begin position="92"/>
        <end position="114"/>
    </location>
</feature>
<evidence type="ECO:0000313" key="3">
    <source>
        <dbReference type="Proteomes" id="UP000479000"/>
    </source>
</evidence>
<gene>
    <name evidence="2" type="ORF">NTEN_LOCUS21056</name>
</gene>
<evidence type="ECO:0000313" key="2">
    <source>
        <dbReference type="EMBL" id="CAB0016936.1"/>
    </source>
</evidence>
<name>A0A6H5HQJ7_9HEMI</name>
<evidence type="ECO:0000256" key="1">
    <source>
        <dbReference type="SAM" id="MobiDB-lite"/>
    </source>
</evidence>
<organism evidence="2 3">
    <name type="scientific">Nesidiocoris tenuis</name>
    <dbReference type="NCBI Taxonomy" id="355587"/>
    <lineage>
        <taxon>Eukaryota</taxon>
        <taxon>Metazoa</taxon>
        <taxon>Ecdysozoa</taxon>
        <taxon>Arthropoda</taxon>
        <taxon>Hexapoda</taxon>
        <taxon>Insecta</taxon>
        <taxon>Pterygota</taxon>
        <taxon>Neoptera</taxon>
        <taxon>Paraneoptera</taxon>
        <taxon>Hemiptera</taxon>
        <taxon>Heteroptera</taxon>
        <taxon>Panheteroptera</taxon>
        <taxon>Cimicomorpha</taxon>
        <taxon>Miridae</taxon>
        <taxon>Dicyphina</taxon>
        <taxon>Nesidiocoris</taxon>
    </lineage>
</organism>
<accession>A0A6H5HQJ7</accession>